<dbReference type="Proteomes" id="UP000254343">
    <property type="component" value="Unassembled WGS sequence"/>
</dbReference>
<evidence type="ECO:0008006" key="4">
    <source>
        <dbReference type="Google" id="ProtNLM"/>
    </source>
</evidence>
<evidence type="ECO:0000313" key="2">
    <source>
        <dbReference type="EMBL" id="SUU83298.1"/>
    </source>
</evidence>
<proteinExistence type="predicted"/>
<evidence type="ECO:0000256" key="1">
    <source>
        <dbReference type="SAM" id="Phobius"/>
    </source>
</evidence>
<feature type="transmembrane region" description="Helical" evidence="1">
    <location>
        <begin position="56"/>
        <end position="74"/>
    </location>
</feature>
<keyword evidence="1" id="KW-0812">Transmembrane</keyword>
<name>A0A380W2U4_AFIFE</name>
<dbReference type="InterPro" id="IPR046739">
    <property type="entry name" value="DUF6789"/>
</dbReference>
<sequence length="149" mass="15719">MNNAEKYGKGLLAGLAATVVLSAIMMMKQAMGLMPELNPIAMITKMSGSSMPLMGWMGHFVIGTVLWGLLYAGLDAKLPGPHWLRGAIFATGAWFIMMIMLMPMAGAGLFGLGLGMMAPVATLMLHWIYGAVLGGVYGALTQRNQAVAA</sequence>
<dbReference type="Pfam" id="PF20587">
    <property type="entry name" value="DUF6789"/>
    <property type="match status" value="1"/>
</dbReference>
<accession>A0A380W2U4</accession>
<feature type="transmembrane region" description="Helical" evidence="1">
    <location>
        <begin position="116"/>
        <end position="140"/>
    </location>
</feature>
<reference evidence="2 3" key="1">
    <citation type="submission" date="2018-06" db="EMBL/GenBank/DDBJ databases">
        <authorList>
            <consortium name="Pathogen Informatics"/>
            <person name="Doyle S."/>
        </authorList>
    </citation>
    <scope>NUCLEOTIDE SEQUENCE [LARGE SCALE GENOMIC DNA]</scope>
    <source>
        <strain evidence="2 3">NCTC12722</strain>
    </source>
</reference>
<gene>
    <name evidence="2" type="ORF">NCTC12722_00461</name>
</gene>
<evidence type="ECO:0000313" key="3">
    <source>
        <dbReference type="Proteomes" id="UP000254343"/>
    </source>
</evidence>
<dbReference type="RefSeq" id="WP_002718078.1">
    <property type="nucleotide sequence ID" value="NZ_UFSI01000001.1"/>
</dbReference>
<keyword evidence="1" id="KW-0472">Membrane</keyword>
<protein>
    <recommendedName>
        <fullName evidence="4">DUF1440 domain-containing protein</fullName>
    </recommendedName>
</protein>
<dbReference type="EMBL" id="UIGB01000001">
    <property type="protein sequence ID" value="SUU83298.1"/>
    <property type="molecule type" value="Genomic_DNA"/>
</dbReference>
<dbReference type="OrthoDB" id="9814048at2"/>
<organism evidence="2 3">
    <name type="scientific">Afipia felis</name>
    <name type="common">Cat scratch disease bacillus</name>
    <dbReference type="NCBI Taxonomy" id="1035"/>
    <lineage>
        <taxon>Bacteria</taxon>
        <taxon>Pseudomonadati</taxon>
        <taxon>Pseudomonadota</taxon>
        <taxon>Alphaproteobacteria</taxon>
        <taxon>Hyphomicrobiales</taxon>
        <taxon>Nitrobacteraceae</taxon>
        <taxon>Afipia</taxon>
    </lineage>
</organism>
<keyword evidence="1" id="KW-1133">Transmembrane helix</keyword>
<feature type="transmembrane region" description="Helical" evidence="1">
    <location>
        <begin position="86"/>
        <end position="110"/>
    </location>
</feature>
<dbReference type="AlphaFoldDB" id="A0A380W2U4"/>